<dbReference type="PANTHER" id="PTHR24027">
    <property type="entry name" value="CADHERIN-23"/>
    <property type="match status" value="1"/>
</dbReference>
<dbReference type="SMART" id="SM00112">
    <property type="entry name" value="CA"/>
    <property type="match status" value="6"/>
</dbReference>
<dbReference type="CDD" id="cd11304">
    <property type="entry name" value="Cadherin_repeat"/>
    <property type="match status" value="6"/>
</dbReference>
<protein>
    <submittedName>
        <fullName evidence="12">Protocadherin Fat 4</fullName>
    </submittedName>
</protein>
<name>A0ABD2PWV3_9PLAT</name>
<feature type="signal peptide" evidence="10">
    <location>
        <begin position="1"/>
        <end position="25"/>
    </location>
</feature>
<dbReference type="InterPro" id="IPR002126">
    <property type="entry name" value="Cadherin-like_dom"/>
</dbReference>
<dbReference type="FunFam" id="2.60.40.60:FF:000092">
    <property type="entry name" value="Protocadherin 8"/>
    <property type="match status" value="2"/>
</dbReference>
<keyword evidence="2 9" id="KW-0812">Transmembrane</keyword>
<reference evidence="12 13" key="1">
    <citation type="submission" date="2024-11" db="EMBL/GenBank/DDBJ databases">
        <title>Adaptive evolution of stress response genes in parasites aligns with host niche diversity.</title>
        <authorList>
            <person name="Hahn C."/>
            <person name="Resl P."/>
        </authorList>
    </citation>
    <scope>NUCLEOTIDE SEQUENCE [LARGE SCALE GENOMIC DNA]</scope>
    <source>
        <strain evidence="12">EGGRZ-B1_66</strain>
        <tissue evidence="12">Body</tissue>
    </source>
</reference>
<feature type="domain" description="Cadherin" evidence="11">
    <location>
        <begin position="440"/>
        <end position="536"/>
    </location>
</feature>
<dbReference type="PROSITE" id="PS00232">
    <property type="entry name" value="CADHERIN_1"/>
    <property type="match status" value="2"/>
</dbReference>
<dbReference type="EMBL" id="JBJKFK010002256">
    <property type="protein sequence ID" value="KAL3311392.1"/>
    <property type="molecule type" value="Genomic_DNA"/>
</dbReference>
<dbReference type="Proteomes" id="UP001626550">
    <property type="component" value="Unassembled WGS sequence"/>
</dbReference>
<keyword evidence="7 9" id="KW-0472">Membrane</keyword>
<evidence type="ECO:0000256" key="6">
    <source>
        <dbReference type="ARBA" id="ARBA00022989"/>
    </source>
</evidence>
<dbReference type="PROSITE" id="PS50268">
    <property type="entry name" value="CADHERIN_2"/>
    <property type="match status" value="7"/>
</dbReference>
<evidence type="ECO:0000256" key="4">
    <source>
        <dbReference type="ARBA" id="ARBA00022737"/>
    </source>
</evidence>
<dbReference type="InterPro" id="IPR039808">
    <property type="entry name" value="Cadherin"/>
</dbReference>
<dbReference type="GO" id="GO:0005509">
    <property type="term" value="F:calcium ion binding"/>
    <property type="evidence" value="ECO:0007669"/>
    <property type="project" value="UniProtKB-UniRule"/>
</dbReference>
<keyword evidence="4" id="KW-0677">Repeat</keyword>
<dbReference type="Pfam" id="PF00028">
    <property type="entry name" value="Cadherin"/>
    <property type="match status" value="3"/>
</dbReference>
<evidence type="ECO:0000256" key="8">
    <source>
        <dbReference type="PROSITE-ProRule" id="PRU00043"/>
    </source>
</evidence>
<dbReference type="GO" id="GO:0016020">
    <property type="term" value="C:membrane"/>
    <property type="evidence" value="ECO:0007669"/>
    <property type="project" value="UniProtKB-SubCell"/>
</dbReference>
<feature type="domain" description="Cadherin" evidence="11">
    <location>
        <begin position="792"/>
        <end position="896"/>
    </location>
</feature>
<keyword evidence="3 10" id="KW-0732">Signal</keyword>
<keyword evidence="6 9" id="KW-1133">Transmembrane helix</keyword>
<dbReference type="InterPro" id="IPR020894">
    <property type="entry name" value="Cadherin_CS"/>
</dbReference>
<evidence type="ECO:0000256" key="9">
    <source>
        <dbReference type="SAM" id="Phobius"/>
    </source>
</evidence>
<comment type="caution">
    <text evidence="12">The sequence shown here is derived from an EMBL/GenBank/DDBJ whole genome shotgun (WGS) entry which is preliminary data.</text>
</comment>
<comment type="subcellular location">
    <subcellularLocation>
        <location evidence="1">Membrane</location>
        <topology evidence="1">Single-pass membrane protein</topology>
    </subcellularLocation>
</comment>
<evidence type="ECO:0000256" key="5">
    <source>
        <dbReference type="ARBA" id="ARBA00022837"/>
    </source>
</evidence>
<keyword evidence="13" id="KW-1185">Reference proteome</keyword>
<feature type="domain" description="Cadherin" evidence="11">
    <location>
        <begin position="311"/>
        <end position="424"/>
    </location>
</feature>
<dbReference type="Gene3D" id="2.60.40.60">
    <property type="entry name" value="Cadherins"/>
    <property type="match status" value="7"/>
</dbReference>
<proteinExistence type="predicted"/>
<feature type="chain" id="PRO_5044747887" evidence="10">
    <location>
        <begin position="26"/>
        <end position="1016"/>
    </location>
</feature>
<feature type="transmembrane region" description="Helical" evidence="9">
    <location>
        <begin position="923"/>
        <end position="949"/>
    </location>
</feature>
<evidence type="ECO:0000313" key="12">
    <source>
        <dbReference type="EMBL" id="KAL3311392.1"/>
    </source>
</evidence>
<dbReference type="AlphaFoldDB" id="A0ABD2PWV3"/>
<feature type="domain" description="Cadherin" evidence="11">
    <location>
        <begin position="29"/>
        <end position="170"/>
    </location>
</feature>
<organism evidence="12 13">
    <name type="scientific">Cichlidogyrus casuarinus</name>
    <dbReference type="NCBI Taxonomy" id="1844966"/>
    <lineage>
        <taxon>Eukaryota</taxon>
        <taxon>Metazoa</taxon>
        <taxon>Spiralia</taxon>
        <taxon>Lophotrochozoa</taxon>
        <taxon>Platyhelminthes</taxon>
        <taxon>Monogenea</taxon>
        <taxon>Monopisthocotylea</taxon>
        <taxon>Dactylogyridea</taxon>
        <taxon>Ancyrocephalidae</taxon>
        <taxon>Cichlidogyrus</taxon>
    </lineage>
</organism>
<evidence type="ECO:0000256" key="7">
    <source>
        <dbReference type="ARBA" id="ARBA00023136"/>
    </source>
</evidence>
<evidence type="ECO:0000256" key="3">
    <source>
        <dbReference type="ARBA" id="ARBA00022729"/>
    </source>
</evidence>
<evidence type="ECO:0000256" key="2">
    <source>
        <dbReference type="ARBA" id="ARBA00022692"/>
    </source>
</evidence>
<dbReference type="PANTHER" id="PTHR24027:SF422">
    <property type="entry name" value="CADHERIN DOMAIN-CONTAINING PROTEIN"/>
    <property type="match status" value="1"/>
</dbReference>
<dbReference type="InterPro" id="IPR015919">
    <property type="entry name" value="Cadherin-like_sf"/>
</dbReference>
<dbReference type="SUPFAM" id="SSF49313">
    <property type="entry name" value="Cadherin-like"/>
    <property type="match status" value="6"/>
</dbReference>
<keyword evidence="5 8" id="KW-0106">Calcium</keyword>
<evidence type="ECO:0000313" key="13">
    <source>
        <dbReference type="Proteomes" id="UP001626550"/>
    </source>
</evidence>
<gene>
    <name evidence="12" type="primary">FAT4_4</name>
    <name evidence="12" type="ORF">Ciccas_010027</name>
</gene>
<feature type="domain" description="Cadherin" evidence="11">
    <location>
        <begin position="177"/>
        <end position="306"/>
    </location>
</feature>
<evidence type="ECO:0000259" key="11">
    <source>
        <dbReference type="PROSITE" id="PS50268"/>
    </source>
</evidence>
<accession>A0ABD2PWV3</accession>
<feature type="domain" description="Cadherin" evidence="11">
    <location>
        <begin position="662"/>
        <end position="785"/>
    </location>
</feature>
<evidence type="ECO:0000256" key="10">
    <source>
        <dbReference type="SAM" id="SignalP"/>
    </source>
</evidence>
<sequence>MARPFIFGAILFHLLSCCIPRWTLAQDLSANVAKLSVLENATAGTIITPDVRILLGSPPLHQVRLGPGTLLGFVELDKLSGQLTLKKTLDLESTSLCEADKSCCRVTLDNQVLPALDSFTRFSGLSSDRLGSACTLSAYVLGSLSGSNSATPLGNIHLQVQDVNDQPPRFLSGQALITNPLVITIPEASSDIAPIELPLATDLDFSPAFRVNSYKLEFDDHAFNLQNQGPFHFDGSSEVQIRNLDPFRLVYNPRKPSLHLELTSALDREKTPEYNLRLLAEDGSNSQAVLKILVKVADVNEFTPEFETDGDPRSRKLQFEETLEAGTELARFKAVDKDAPPNDRIEYRIGSSSPSNVAETIFQLDSKTGSLLLRRQLDYETVQRFKLQILALDNVGQAESALRKTATLDVDIEVLDTNDNKPEIMLENATPGGKYAEVWMKENLAEGYTVTYFTATDRDVGENGNVNCKLLNWTDEFRLMNFDKLTAIQTKKKLDRETQDRYPLTIECQDGGKPPQASQKNLLIRVSDENDEKPLFGLTLYKFHIPEDAPIGSVLLPAGSEHSSVIRATDLDLHSNISYSIEPSTGVTISLPDGSTENVPQMGYQYFDYRSQDQVLITRSQLDREIQALMGFNLCADDGTYTVCTAVVVHIDDVNDNPPRFQRNTYVLRIAENEQHFGSLIEFEVEDRDEEMGELKFEIMPPESSSTDKNQPTAKDIQSAFMIRGNKLYLKSTLDRERFSHYHFFVSVQDRNLKKSDLLQRENYDGSRAEIYIDVSDVNDNQPVFVYPNSTSERGNRLNVSCHENVGNQVGQLEAVDADLGVNGTVIYAILRANDKMFYLDNRTGVIYTSEKLSEKCGTQLQLFVSAQDIGPDKVSRGQRSTIEPMLISIQDQPTLSELQRMNDANLRLHKLDDSEYGFPTKAILSIVLGGSTIFLISLLIIWVVLLTYHKSKRRRNMPPGCPIVARTMTPNSFDPAGHPSYIYGTLSNLKSNQYAVNGEQMGRYFLTKSKAIKLG</sequence>
<evidence type="ECO:0000256" key="1">
    <source>
        <dbReference type="ARBA" id="ARBA00004167"/>
    </source>
</evidence>
<dbReference type="PRINTS" id="PR00205">
    <property type="entry name" value="CADHERIN"/>
</dbReference>
<feature type="domain" description="Cadherin" evidence="11">
    <location>
        <begin position="537"/>
        <end position="661"/>
    </location>
</feature>